<evidence type="ECO:0000313" key="2">
    <source>
        <dbReference type="Proteomes" id="UP001221898"/>
    </source>
</evidence>
<comment type="caution">
    <text evidence="1">The sequence shown here is derived from an EMBL/GenBank/DDBJ whole genome shotgun (WGS) entry which is preliminary data.</text>
</comment>
<name>A0AAD7WLJ3_9TELE</name>
<protein>
    <submittedName>
        <fullName evidence="1">Uncharacterized protein</fullName>
    </submittedName>
</protein>
<dbReference type="Proteomes" id="UP001221898">
    <property type="component" value="Unassembled WGS sequence"/>
</dbReference>
<proteinExistence type="predicted"/>
<keyword evidence="2" id="KW-1185">Reference proteome</keyword>
<gene>
    <name evidence="1" type="ORF">AAFF_G00383900</name>
</gene>
<organism evidence="1 2">
    <name type="scientific">Aldrovandia affinis</name>
    <dbReference type="NCBI Taxonomy" id="143900"/>
    <lineage>
        <taxon>Eukaryota</taxon>
        <taxon>Metazoa</taxon>
        <taxon>Chordata</taxon>
        <taxon>Craniata</taxon>
        <taxon>Vertebrata</taxon>
        <taxon>Euteleostomi</taxon>
        <taxon>Actinopterygii</taxon>
        <taxon>Neopterygii</taxon>
        <taxon>Teleostei</taxon>
        <taxon>Notacanthiformes</taxon>
        <taxon>Halosauridae</taxon>
        <taxon>Aldrovandia</taxon>
    </lineage>
</organism>
<sequence length="67" mass="7255">MYFLLSLCSHQPFLGPSHTAWSPPQKDILPAASSHSTVRAKEEVSSGDWHRSVLGPRCGVKSLLVPG</sequence>
<dbReference type="AlphaFoldDB" id="A0AAD7WLJ3"/>
<reference evidence="1" key="1">
    <citation type="journal article" date="2023" name="Science">
        <title>Genome structures resolve the early diversification of teleost fishes.</title>
        <authorList>
            <person name="Parey E."/>
            <person name="Louis A."/>
            <person name="Montfort J."/>
            <person name="Bouchez O."/>
            <person name="Roques C."/>
            <person name="Iampietro C."/>
            <person name="Lluch J."/>
            <person name="Castinel A."/>
            <person name="Donnadieu C."/>
            <person name="Desvignes T."/>
            <person name="Floi Bucao C."/>
            <person name="Jouanno E."/>
            <person name="Wen M."/>
            <person name="Mejri S."/>
            <person name="Dirks R."/>
            <person name="Jansen H."/>
            <person name="Henkel C."/>
            <person name="Chen W.J."/>
            <person name="Zahm M."/>
            <person name="Cabau C."/>
            <person name="Klopp C."/>
            <person name="Thompson A.W."/>
            <person name="Robinson-Rechavi M."/>
            <person name="Braasch I."/>
            <person name="Lecointre G."/>
            <person name="Bobe J."/>
            <person name="Postlethwait J.H."/>
            <person name="Berthelot C."/>
            <person name="Roest Crollius H."/>
            <person name="Guiguen Y."/>
        </authorList>
    </citation>
    <scope>NUCLEOTIDE SEQUENCE</scope>
    <source>
        <strain evidence="1">NC1722</strain>
    </source>
</reference>
<evidence type="ECO:0000313" key="1">
    <source>
        <dbReference type="EMBL" id="KAJ8401471.1"/>
    </source>
</evidence>
<accession>A0AAD7WLJ3</accession>
<dbReference type="EMBL" id="JAINUG010000070">
    <property type="protein sequence ID" value="KAJ8401471.1"/>
    <property type="molecule type" value="Genomic_DNA"/>
</dbReference>